<feature type="transmembrane region" description="Helical" evidence="2">
    <location>
        <begin position="191"/>
        <end position="210"/>
    </location>
</feature>
<protein>
    <submittedName>
        <fullName evidence="4">Phosphatase PAP2 family protein</fullName>
    </submittedName>
</protein>
<keyword evidence="2" id="KW-1133">Transmembrane helix</keyword>
<dbReference type="RefSeq" id="WP_151757416.1">
    <property type="nucleotide sequence ID" value="NZ_BKZW01000002.1"/>
</dbReference>
<proteinExistence type="predicted"/>
<feature type="region of interest" description="Disordered" evidence="1">
    <location>
        <begin position="1"/>
        <end position="24"/>
    </location>
</feature>
<dbReference type="Proteomes" id="UP000326912">
    <property type="component" value="Unassembled WGS sequence"/>
</dbReference>
<keyword evidence="2" id="KW-0812">Transmembrane</keyword>
<evidence type="ECO:0000313" key="5">
    <source>
        <dbReference type="Proteomes" id="UP000326912"/>
    </source>
</evidence>
<dbReference type="AlphaFoldDB" id="A0A5J4KWE8"/>
<dbReference type="Pfam" id="PF01569">
    <property type="entry name" value="PAP2"/>
    <property type="match status" value="1"/>
</dbReference>
<dbReference type="InterPro" id="IPR036938">
    <property type="entry name" value="PAP2/HPO_sf"/>
</dbReference>
<dbReference type="PANTHER" id="PTHR14969:SF13">
    <property type="entry name" value="AT30094P"/>
    <property type="match status" value="1"/>
</dbReference>
<dbReference type="InterPro" id="IPR000326">
    <property type="entry name" value="PAP2/HPO"/>
</dbReference>
<evidence type="ECO:0000259" key="3">
    <source>
        <dbReference type="SMART" id="SM00014"/>
    </source>
</evidence>
<dbReference type="EMBL" id="BKZW01000002">
    <property type="protein sequence ID" value="GER89536.1"/>
    <property type="molecule type" value="Genomic_DNA"/>
</dbReference>
<keyword evidence="2" id="KW-0472">Membrane</keyword>
<name>A0A5J4KWE8_9CHLR</name>
<dbReference type="SMART" id="SM00014">
    <property type="entry name" value="acidPPc"/>
    <property type="match status" value="1"/>
</dbReference>
<accession>A0A5J4KWE8</accession>
<reference evidence="4 5" key="1">
    <citation type="submission" date="2019-10" db="EMBL/GenBank/DDBJ databases">
        <title>Dictyobacter vulcani sp. nov., within the class Ktedonobacteria, isolated from soil of volcanic Mt. Zao.</title>
        <authorList>
            <person name="Zheng Y."/>
            <person name="Wang C.M."/>
            <person name="Sakai Y."/>
            <person name="Abe K."/>
            <person name="Yokota A."/>
            <person name="Yabe S."/>
        </authorList>
    </citation>
    <scope>NUCLEOTIDE SEQUENCE [LARGE SCALE GENOMIC DNA]</scope>
    <source>
        <strain evidence="4 5">W12</strain>
    </source>
</reference>
<feature type="transmembrane region" description="Helical" evidence="2">
    <location>
        <begin position="99"/>
        <end position="115"/>
    </location>
</feature>
<sequence>MSETYDTGGQTLAETRTDENRTLGGEDVHDTRVRRIIEKVLWVIGLCILAGAAYFFHSHKGPLPGEVDFSRAVQAIHYPSWALAILTFFSTFNDITPSIIEVSVVFVFFLLIRWWKDALFFLLTIGLGNGLNILIADYVVRPRPSGKLIHVYTPLMFNSFPSGHTEHDVVFYGSLLYITFTKAVREWRYHWILIPFQIFAFAAILGIGYSRVLEGEHWLTDVLGGYLSGMLWLYLMISLYRWVTALQRKHQLKKEQKHEETVTAPVQS</sequence>
<feature type="domain" description="Phosphatidic acid phosphatase type 2/haloperoxidase" evidence="3">
    <location>
        <begin position="118"/>
        <end position="237"/>
    </location>
</feature>
<dbReference type="Gene3D" id="1.20.144.10">
    <property type="entry name" value="Phosphatidic acid phosphatase type 2/haloperoxidase"/>
    <property type="match status" value="1"/>
</dbReference>
<feature type="compositionally biased region" description="Basic and acidic residues" evidence="1">
    <location>
        <begin position="15"/>
        <end position="24"/>
    </location>
</feature>
<feature type="compositionally biased region" description="Polar residues" evidence="1">
    <location>
        <begin position="1"/>
        <end position="14"/>
    </location>
</feature>
<organism evidence="4 5">
    <name type="scientific">Dictyobacter vulcani</name>
    <dbReference type="NCBI Taxonomy" id="2607529"/>
    <lineage>
        <taxon>Bacteria</taxon>
        <taxon>Bacillati</taxon>
        <taxon>Chloroflexota</taxon>
        <taxon>Ktedonobacteria</taxon>
        <taxon>Ktedonobacterales</taxon>
        <taxon>Dictyobacteraceae</taxon>
        <taxon>Dictyobacter</taxon>
    </lineage>
</organism>
<dbReference type="CDD" id="cd03392">
    <property type="entry name" value="PAP2_like_2"/>
    <property type="match status" value="1"/>
</dbReference>
<gene>
    <name evidence="4" type="ORF">KDW_36980</name>
</gene>
<evidence type="ECO:0000256" key="1">
    <source>
        <dbReference type="SAM" id="MobiDB-lite"/>
    </source>
</evidence>
<feature type="transmembrane region" description="Helical" evidence="2">
    <location>
        <begin position="40"/>
        <end position="56"/>
    </location>
</feature>
<keyword evidence="5" id="KW-1185">Reference proteome</keyword>
<feature type="transmembrane region" description="Helical" evidence="2">
    <location>
        <begin position="121"/>
        <end position="140"/>
    </location>
</feature>
<feature type="transmembrane region" description="Helical" evidence="2">
    <location>
        <begin position="222"/>
        <end position="243"/>
    </location>
</feature>
<dbReference type="SUPFAM" id="SSF48317">
    <property type="entry name" value="Acid phosphatase/Vanadium-dependent haloperoxidase"/>
    <property type="match status" value="1"/>
</dbReference>
<comment type="caution">
    <text evidence="4">The sequence shown here is derived from an EMBL/GenBank/DDBJ whole genome shotgun (WGS) entry which is preliminary data.</text>
</comment>
<dbReference type="PANTHER" id="PTHR14969">
    <property type="entry name" value="SPHINGOSINE-1-PHOSPHATE PHOSPHOHYDROLASE"/>
    <property type="match status" value="1"/>
</dbReference>
<evidence type="ECO:0000256" key="2">
    <source>
        <dbReference type="SAM" id="Phobius"/>
    </source>
</evidence>
<evidence type="ECO:0000313" key="4">
    <source>
        <dbReference type="EMBL" id="GER89536.1"/>
    </source>
</evidence>